<feature type="compositionally biased region" description="Low complexity" evidence="2">
    <location>
        <begin position="378"/>
        <end position="429"/>
    </location>
</feature>
<dbReference type="PANTHER" id="PTHR33392:SF6">
    <property type="entry name" value="POLYISOPRENYL-TEICHOIC ACID--PEPTIDOGLYCAN TEICHOIC ACID TRANSFERASE TAGU"/>
    <property type="match status" value="1"/>
</dbReference>
<reference evidence="6" key="1">
    <citation type="submission" date="2016-09" db="EMBL/GenBank/DDBJ databases">
        <authorList>
            <person name="Strepis N."/>
        </authorList>
    </citation>
    <scope>NUCLEOTIDE SEQUENCE [LARGE SCALE GENOMIC DNA]</scope>
</reference>
<keyword evidence="3" id="KW-1133">Transmembrane helix</keyword>
<dbReference type="InterPro" id="IPR004474">
    <property type="entry name" value="LytR_CpsA_psr"/>
</dbReference>
<feature type="domain" description="Cell envelope-related transcriptional attenuator" evidence="4">
    <location>
        <begin position="112"/>
        <end position="281"/>
    </location>
</feature>
<dbReference type="Pfam" id="PF03816">
    <property type="entry name" value="LytR_cpsA_psr"/>
    <property type="match status" value="1"/>
</dbReference>
<dbReference type="Gene3D" id="3.40.630.190">
    <property type="entry name" value="LCP protein"/>
    <property type="match status" value="1"/>
</dbReference>
<keyword evidence="3" id="KW-0812">Transmembrane</keyword>
<dbReference type="PANTHER" id="PTHR33392">
    <property type="entry name" value="POLYISOPRENYL-TEICHOIC ACID--PEPTIDOGLYCAN TEICHOIC ACID TRANSFERASE TAGU"/>
    <property type="match status" value="1"/>
</dbReference>
<proteinExistence type="inferred from homology"/>
<evidence type="ECO:0000313" key="6">
    <source>
        <dbReference type="Proteomes" id="UP000184291"/>
    </source>
</evidence>
<comment type="similarity">
    <text evidence="1">Belongs to the LytR/CpsA/Psr (LCP) family.</text>
</comment>
<dbReference type="STRING" id="1892869.ACGLYG10_0225"/>
<keyword evidence="6" id="KW-1185">Reference proteome</keyword>
<dbReference type="Proteomes" id="UP000184291">
    <property type="component" value="Unassembled WGS sequence"/>
</dbReference>
<gene>
    <name evidence="5" type="ORF">ACGLYG10_0225</name>
</gene>
<evidence type="ECO:0000259" key="4">
    <source>
        <dbReference type="Pfam" id="PF03816"/>
    </source>
</evidence>
<organism evidence="5 6">
    <name type="scientific">Actinomyces glycerinitolerans</name>
    <dbReference type="NCBI Taxonomy" id="1892869"/>
    <lineage>
        <taxon>Bacteria</taxon>
        <taxon>Bacillati</taxon>
        <taxon>Actinomycetota</taxon>
        <taxon>Actinomycetes</taxon>
        <taxon>Actinomycetales</taxon>
        <taxon>Actinomycetaceae</taxon>
        <taxon>Actinomyces</taxon>
    </lineage>
</organism>
<feature type="transmembrane region" description="Helical" evidence="3">
    <location>
        <begin position="30"/>
        <end position="49"/>
    </location>
</feature>
<keyword evidence="3" id="KW-0472">Membrane</keyword>
<name>A0A1M4RWG4_9ACTO</name>
<feature type="region of interest" description="Disordered" evidence="2">
    <location>
        <begin position="1"/>
        <end position="20"/>
    </location>
</feature>
<protein>
    <recommendedName>
        <fullName evidence="4">Cell envelope-related transcriptional attenuator domain-containing protein</fullName>
    </recommendedName>
</protein>
<dbReference type="NCBIfam" id="TIGR00350">
    <property type="entry name" value="lytR_cpsA_psr"/>
    <property type="match status" value="1"/>
</dbReference>
<sequence length="429" mass="45233">MIMDVPSHAKPKPHARHSAKDLTRRTARRFLLAGFAVVLFVVSGVGIAYHDLQSQVNTIDINDLLDDNRDTRQVADSYEGQAVNILILGTDSRAGANNVDGSEGSEEVAVARSDTAMILHLPADRSRIELVSIPRDLLVDIPACKTADGGSTEPMSYTAFNTAFANGAGASADDDAVAAGVACTLATVEELTGLYIDEYLVVDFNGLITTVDALGGVNLYVDEDINDTEYTKLVLESGCQHLDGATALQYARVRHGVGDGSDRQRMPRQQNLVAAMLRTAKSKNYLTDADALYSFARAALGSLTASPGFGSLTNLAGLALSIGDVGMDQVTLITMPNEEAPWDRNRALPTDEADAVWAAMKADTPISEALSDTAAQEPTDSSADATSPDAAQDDQATQPSSSSDQSGTTANETTPTADATPEDPAAQCY</sequence>
<evidence type="ECO:0000256" key="3">
    <source>
        <dbReference type="SAM" id="Phobius"/>
    </source>
</evidence>
<evidence type="ECO:0000256" key="1">
    <source>
        <dbReference type="ARBA" id="ARBA00006068"/>
    </source>
</evidence>
<feature type="region of interest" description="Disordered" evidence="2">
    <location>
        <begin position="371"/>
        <end position="429"/>
    </location>
</feature>
<dbReference type="AlphaFoldDB" id="A0A1M4RWG4"/>
<dbReference type="InterPro" id="IPR050922">
    <property type="entry name" value="LytR/CpsA/Psr_CW_biosynth"/>
</dbReference>
<accession>A0A1M4RWG4</accession>
<dbReference type="EMBL" id="FQTT01000001">
    <property type="protein sequence ID" value="SHE24027.1"/>
    <property type="molecule type" value="Genomic_DNA"/>
</dbReference>
<evidence type="ECO:0000313" key="5">
    <source>
        <dbReference type="EMBL" id="SHE24027.1"/>
    </source>
</evidence>
<evidence type="ECO:0000256" key="2">
    <source>
        <dbReference type="SAM" id="MobiDB-lite"/>
    </source>
</evidence>